<keyword evidence="3" id="KW-1185">Reference proteome</keyword>
<dbReference type="Proteomes" id="UP000040578">
    <property type="component" value="Unassembled WGS sequence"/>
</dbReference>
<name>A0AAW7JVY4_9GAMM</name>
<evidence type="ECO:0000313" key="3">
    <source>
        <dbReference type="Proteomes" id="UP000040578"/>
    </source>
</evidence>
<reference evidence="1 3" key="1">
    <citation type="submission" date="2015-03" db="EMBL/GenBank/DDBJ databases">
        <authorList>
            <consortium name="Pathogen Informatics"/>
            <person name="Murphy D."/>
        </authorList>
    </citation>
    <scope>NUCLEOTIDE SEQUENCE [LARGE SCALE GENOMIC DNA]</scope>
    <source>
        <strain evidence="3">type strain: CIP110231</strain>
        <strain evidence="1">Type strain: CIP110231</strain>
    </source>
</reference>
<accession>A0AAW7JVY4</accession>
<organism evidence="2 4">
    <name type="scientific">Yersinia nurmii</name>
    <dbReference type="NCBI Taxonomy" id="685706"/>
    <lineage>
        <taxon>Bacteria</taxon>
        <taxon>Pseudomonadati</taxon>
        <taxon>Pseudomonadota</taxon>
        <taxon>Gammaproteobacteria</taxon>
        <taxon>Enterobacterales</taxon>
        <taxon>Yersiniaceae</taxon>
        <taxon>Yersinia</taxon>
    </lineage>
</organism>
<reference evidence="2" key="2">
    <citation type="submission" date="2023-06" db="EMBL/GenBank/DDBJ databases">
        <authorList>
            <person name="Polev D.E."/>
            <person name="Saitova A.T."/>
            <person name="Bogumilchik E.A."/>
            <person name="Kokorina G.I."/>
            <person name="Voskresenskaia E.A."/>
        </authorList>
    </citation>
    <scope>NUCLEOTIDE SEQUENCE</scope>
    <source>
        <strain evidence="2">2145 StPb PI</strain>
    </source>
</reference>
<evidence type="ECO:0000313" key="2">
    <source>
        <dbReference type="EMBL" id="MDN0086631.1"/>
    </source>
</evidence>
<comment type="caution">
    <text evidence="2">The sequence shown here is derived from an EMBL/GenBank/DDBJ whole genome shotgun (WGS) entry which is preliminary data.</text>
</comment>
<dbReference type="EMBL" id="CPYD01000006">
    <property type="protein sequence ID" value="CNE55493.1"/>
    <property type="molecule type" value="Genomic_DNA"/>
</dbReference>
<dbReference type="AlphaFoldDB" id="A0AAW7JVY4"/>
<proteinExistence type="predicted"/>
<sequence length="150" mass="16415">MIIRSSAPEVKRHGMPFMMRSPKDEKILIGVHQAKSIASELVGLSTSTTPISVNLISCYGANGGTFSNAQALANQLKIKVIGYLGKVKPIEARSKCIPHRTRTFEPQGPREAYFSGVGHNIFGQIAKTTLSLYRIVKPPVDNVDANHIRM</sequence>
<evidence type="ECO:0000313" key="4">
    <source>
        <dbReference type="Proteomes" id="UP001167864"/>
    </source>
</evidence>
<protein>
    <submittedName>
        <fullName evidence="2">Uncharacterized protein</fullName>
    </submittedName>
</protein>
<dbReference type="EMBL" id="JAUEHU010000003">
    <property type="protein sequence ID" value="MDN0086631.1"/>
    <property type="molecule type" value="Genomic_DNA"/>
</dbReference>
<gene>
    <name evidence="1" type="ORF">ERS137967_01866</name>
    <name evidence="2" type="ORF">QVN42_04340</name>
</gene>
<dbReference type="Proteomes" id="UP001167864">
    <property type="component" value="Unassembled WGS sequence"/>
</dbReference>
<dbReference type="RefSeq" id="WP_049598120.1">
    <property type="nucleotide sequence ID" value="NZ_JAUEHU010000003.1"/>
</dbReference>
<evidence type="ECO:0000313" key="1">
    <source>
        <dbReference type="EMBL" id="CNE55493.1"/>
    </source>
</evidence>